<reference evidence="3" key="1">
    <citation type="submission" date="2016-10" db="EMBL/GenBank/DDBJ databases">
        <authorList>
            <person name="Varghese N."/>
            <person name="Submissions S."/>
        </authorList>
    </citation>
    <scope>NUCLEOTIDE SEQUENCE [LARGE SCALE GENOMIC DNA]</scope>
    <source>
        <strain evidence="3">DSM 24729</strain>
    </source>
</reference>
<gene>
    <name evidence="2" type="ORF">SAMN04487992_102318</name>
</gene>
<evidence type="ECO:0000313" key="2">
    <source>
        <dbReference type="EMBL" id="SDE63012.1"/>
    </source>
</evidence>
<evidence type="ECO:0000313" key="3">
    <source>
        <dbReference type="Proteomes" id="UP000182114"/>
    </source>
</evidence>
<dbReference type="GO" id="GO:0004177">
    <property type="term" value="F:aminopeptidase activity"/>
    <property type="evidence" value="ECO:0007669"/>
    <property type="project" value="TreeGrafter"/>
</dbReference>
<name>A0A1G7EH73_9FLAO</name>
<accession>A0A1G7EH73</accession>
<dbReference type="Pfam" id="PF06167">
    <property type="entry name" value="Peptidase_M90"/>
    <property type="match status" value="1"/>
</dbReference>
<dbReference type="CDD" id="cd20170">
    <property type="entry name" value="Peptidase_M90-like"/>
    <property type="match status" value="1"/>
</dbReference>
<dbReference type="Gene3D" id="3.40.390.10">
    <property type="entry name" value="Collagenase (Catalytic Domain)"/>
    <property type="match status" value="1"/>
</dbReference>
<keyword evidence="3" id="KW-1185">Reference proteome</keyword>
<dbReference type="InterPro" id="IPR042252">
    <property type="entry name" value="MtfA_N"/>
</dbReference>
<keyword evidence="1" id="KW-0812">Transmembrane</keyword>
<evidence type="ECO:0000256" key="1">
    <source>
        <dbReference type="SAM" id="Phobius"/>
    </source>
</evidence>
<organism evidence="2 3">
    <name type="scientific">Cellulophaga baltica</name>
    <dbReference type="NCBI Taxonomy" id="76594"/>
    <lineage>
        <taxon>Bacteria</taxon>
        <taxon>Pseudomonadati</taxon>
        <taxon>Bacteroidota</taxon>
        <taxon>Flavobacteriia</taxon>
        <taxon>Flavobacteriales</taxon>
        <taxon>Flavobacteriaceae</taxon>
        <taxon>Cellulophaga</taxon>
    </lineage>
</organism>
<dbReference type="eggNOG" id="COG3228">
    <property type="taxonomic scope" value="Bacteria"/>
</dbReference>
<dbReference type="Proteomes" id="UP000182114">
    <property type="component" value="Unassembled WGS sequence"/>
</dbReference>
<sequence>MWVPVFAIIVIAAYFLYILRYAYRIYFTELDPLTISEKKIILNNFPVYKKLSNNQKQKFEYRLLRFRRDKQFVFHGLTPRQEDMALLLSATATILTLGLKRYKIPAIERVIIYPNQYFSKLNRQNHIGEYNPGLKTIVFSAEHVKQGFEIPNDNKNLGVHEFAHALSFNAVLERNPENRNFRKHMDLLASVYSSTLFQQKFEESTYFRAYSKTNVQEFFAVAVENYVETPLEFRQEFPEIYLILRKMLNFDFQKPFEV</sequence>
<dbReference type="SUPFAM" id="SSF55486">
    <property type="entry name" value="Metalloproteases ('zincins'), catalytic domain"/>
    <property type="match status" value="1"/>
</dbReference>
<dbReference type="RefSeq" id="WP_074537584.1">
    <property type="nucleotide sequence ID" value="NZ_FNBD01000002.1"/>
</dbReference>
<dbReference type="PANTHER" id="PTHR30164">
    <property type="entry name" value="MTFA PEPTIDASE"/>
    <property type="match status" value="1"/>
</dbReference>
<keyword evidence="1" id="KW-0472">Membrane</keyword>
<dbReference type="GO" id="GO:0008237">
    <property type="term" value="F:metallopeptidase activity"/>
    <property type="evidence" value="ECO:0007669"/>
    <property type="project" value="InterPro"/>
</dbReference>
<dbReference type="InterPro" id="IPR010384">
    <property type="entry name" value="MtfA_fam"/>
</dbReference>
<dbReference type="InterPro" id="IPR024079">
    <property type="entry name" value="MetalloPept_cat_dom_sf"/>
</dbReference>
<protein>
    <recommendedName>
        <fullName evidence="4">Zinc-dependent peptidase</fullName>
    </recommendedName>
</protein>
<dbReference type="GO" id="GO:0005829">
    <property type="term" value="C:cytosol"/>
    <property type="evidence" value="ECO:0007669"/>
    <property type="project" value="TreeGrafter"/>
</dbReference>
<dbReference type="EMBL" id="FNBD01000002">
    <property type="protein sequence ID" value="SDE63012.1"/>
    <property type="molecule type" value="Genomic_DNA"/>
</dbReference>
<evidence type="ECO:0008006" key="4">
    <source>
        <dbReference type="Google" id="ProtNLM"/>
    </source>
</evidence>
<proteinExistence type="predicted"/>
<keyword evidence="1" id="KW-1133">Transmembrane helix</keyword>
<feature type="transmembrane region" description="Helical" evidence="1">
    <location>
        <begin position="6"/>
        <end position="23"/>
    </location>
</feature>
<dbReference type="PANTHER" id="PTHR30164:SF2">
    <property type="entry name" value="PROTEIN MTFA"/>
    <property type="match status" value="1"/>
</dbReference>
<dbReference type="Gene3D" id="1.10.472.150">
    <property type="entry name" value="Glucose-regulated metallo-peptidase M90, N-terminal domain"/>
    <property type="match status" value="1"/>
</dbReference>
<dbReference type="AlphaFoldDB" id="A0A1G7EH73"/>